<gene>
    <name evidence="2" type="ORF">JK167_04935</name>
    <name evidence="3" type="ORF">UCCLBBS449_1836</name>
</gene>
<reference evidence="2" key="3">
    <citation type="submission" date="2022-09" db="EMBL/GenBank/DDBJ databases">
        <title>Genome-inferred correspondence between phylogeny and metabolic traits in the wild Drosophila gut microbiome.</title>
        <authorList>
            <person name="Bueno E."/>
            <person name="Blow F."/>
            <person name="Douglas A.E."/>
        </authorList>
    </citation>
    <scope>NUCLEOTIDE SEQUENCE</scope>
    <source>
        <strain evidence="2">Dm-2019-70</strain>
    </source>
</reference>
<dbReference type="InterPro" id="IPR000182">
    <property type="entry name" value="GNAT_dom"/>
</dbReference>
<evidence type="ECO:0000313" key="5">
    <source>
        <dbReference type="Proteomes" id="UP000676478"/>
    </source>
</evidence>
<dbReference type="EMBL" id="JAERKF010000005">
    <property type="protein sequence ID" value="MBS1010182.1"/>
    <property type="molecule type" value="Genomic_DNA"/>
</dbReference>
<dbReference type="Proteomes" id="UP000307074">
    <property type="component" value="Chromosome"/>
</dbReference>
<dbReference type="EMBL" id="CP031198">
    <property type="protein sequence ID" value="QCZ53766.1"/>
    <property type="molecule type" value="Genomic_DNA"/>
</dbReference>
<dbReference type="Pfam" id="PF13302">
    <property type="entry name" value="Acetyltransf_3"/>
    <property type="match status" value="1"/>
</dbReference>
<evidence type="ECO:0000313" key="4">
    <source>
        <dbReference type="Proteomes" id="UP000307074"/>
    </source>
</evidence>
<dbReference type="PANTHER" id="PTHR43792:SF16">
    <property type="entry name" value="N-ACETYLTRANSFERASE DOMAIN-CONTAINING PROTEIN"/>
    <property type="match status" value="1"/>
</dbReference>
<dbReference type="InterPro" id="IPR016181">
    <property type="entry name" value="Acyl_CoA_acyltransferase"/>
</dbReference>
<evidence type="ECO:0000313" key="3">
    <source>
        <dbReference type="EMBL" id="QCZ53766.1"/>
    </source>
</evidence>
<dbReference type="PROSITE" id="PS51186">
    <property type="entry name" value="GNAT"/>
    <property type="match status" value="1"/>
</dbReference>
<proteinExistence type="predicted"/>
<dbReference type="InterPro" id="IPR051531">
    <property type="entry name" value="N-acetyltransferase"/>
</dbReference>
<dbReference type="AlphaFoldDB" id="A0A0C1PL77"/>
<feature type="domain" description="N-acetyltransferase" evidence="1">
    <location>
        <begin position="10"/>
        <end position="177"/>
    </location>
</feature>
<keyword evidence="3" id="KW-0808">Transferase</keyword>
<dbReference type="SUPFAM" id="SSF55729">
    <property type="entry name" value="Acyl-CoA N-acyltransferases (Nat)"/>
    <property type="match status" value="1"/>
</dbReference>
<evidence type="ECO:0000259" key="1">
    <source>
        <dbReference type="PROSITE" id="PS51186"/>
    </source>
</evidence>
<reference evidence="2" key="2">
    <citation type="submission" date="2020-12" db="EMBL/GenBank/DDBJ databases">
        <authorList>
            <person name="Mcmullen J.G."/>
        </authorList>
    </citation>
    <scope>NUCLEOTIDE SEQUENCE</scope>
    <source>
        <strain evidence="2">Dm-2019-70</strain>
    </source>
</reference>
<dbReference type="RefSeq" id="WP_039107674.1">
    <property type="nucleotide sequence ID" value="NZ_CAKMAP010000001.1"/>
</dbReference>
<name>A0A0C1PL77_LEVBR</name>
<dbReference type="Proteomes" id="UP000676478">
    <property type="component" value="Unassembled WGS sequence"/>
</dbReference>
<dbReference type="Gene3D" id="3.40.630.30">
    <property type="match status" value="1"/>
</dbReference>
<sequence>MERIATTSRLRVRPLTESDFEDYRRLLALPAVAAANGSSSDVDRAVMARWFAADRQSPFAFAVTDLTTARFMGVILFYRHDDPEEKSGNPQYDVGYFLDPVDWGQGIMPEALKASLHLVQRATVVTQTVWATCLVTNRRSQGVLTKLGFQTVTAPFVPVGLPSEAAQPELLWRLDLPGNEKSKF</sequence>
<evidence type="ECO:0000313" key="2">
    <source>
        <dbReference type="EMBL" id="MBS1010182.1"/>
    </source>
</evidence>
<accession>A0A0C1PL77</accession>
<dbReference type="OrthoDB" id="9798081at2"/>
<dbReference type="GO" id="GO:0016747">
    <property type="term" value="F:acyltransferase activity, transferring groups other than amino-acyl groups"/>
    <property type="evidence" value="ECO:0007669"/>
    <property type="project" value="InterPro"/>
</dbReference>
<protein>
    <submittedName>
        <fullName evidence="3">Acetyltransferase including N-acetylase of ribosomal protein</fullName>
    </submittedName>
    <submittedName>
        <fullName evidence="2">GNAT family N-acetyltransferase</fullName>
    </submittedName>
</protein>
<dbReference type="PANTHER" id="PTHR43792">
    <property type="entry name" value="GNAT FAMILY, PUTATIVE (AFU_ORTHOLOGUE AFUA_3G00765)-RELATED-RELATED"/>
    <property type="match status" value="1"/>
</dbReference>
<organism evidence="2 5">
    <name type="scientific">Levilactobacillus brevis</name>
    <name type="common">Lactobacillus brevis</name>
    <dbReference type="NCBI Taxonomy" id="1580"/>
    <lineage>
        <taxon>Bacteria</taxon>
        <taxon>Bacillati</taxon>
        <taxon>Bacillota</taxon>
        <taxon>Bacilli</taxon>
        <taxon>Lactobacillales</taxon>
        <taxon>Lactobacillaceae</taxon>
        <taxon>Levilactobacillus</taxon>
    </lineage>
</organism>
<reference evidence="3 4" key="1">
    <citation type="submission" date="2018-07" db="EMBL/GenBank/DDBJ databases">
        <authorList>
            <person name="Feyereisen M."/>
        </authorList>
    </citation>
    <scope>NUCLEOTIDE SEQUENCE [LARGE SCALE GENOMIC DNA]</scope>
    <source>
        <strain evidence="3 4">UCCLBBS449</strain>
    </source>
</reference>